<evidence type="ECO:0000256" key="2">
    <source>
        <dbReference type="ARBA" id="ARBA00022898"/>
    </source>
</evidence>
<dbReference type="EMBL" id="UOEW01000037">
    <property type="protein sequence ID" value="VAW33546.1"/>
    <property type="molecule type" value="Genomic_DNA"/>
</dbReference>
<dbReference type="GO" id="GO:0005829">
    <property type="term" value="C:cytosol"/>
    <property type="evidence" value="ECO:0007669"/>
    <property type="project" value="TreeGrafter"/>
</dbReference>
<protein>
    <submittedName>
        <fullName evidence="5">Alanine racemase</fullName>
        <ecNumber evidence="5">5.1.1.1</ecNumber>
    </submittedName>
</protein>
<dbReference type="PRINTS" id="PR00992">
    <property type="entry name" value="ALARACEMASE"/>
</dbReference>
<accession>A0A3B0VN11</accession>
<comment type="cofactor">
    <cofactor evidence="1">
        <name>pyridoxal 5'-phosphate</name>
        <dbReference type="ChEBI" id="CHEBI:597326"/>
    </cofactor>
</comment>
<keyword evidence="2" id="KW-0663">Pyridoxal phosphate</keyword>
<dbReference type="PANTHER" id="PTHR30511:SF0">
    <property type="entry name" value="ALANINE RACEMASE, CATABOLIC-RELATED"/>
    <property type="match status" value="1"/>
</dbReference>
<dbReference type="InterPro" id="IPR009006">
    <property type="entry name" value="Ala_racemase/Decarboxylase_C"/>
</dbReference>
<evidence type="ECO:0000256" key="1">
    <source>
        <dbReference type="ARBA" id="ARBA00001933"/>
    </source>
</evidence>
<evidence type="ECO:0000256" key="3">
    <source>
        <dbReference type="ARBA" id="ARBA00023235"/>
    </source>
</evidence>
<dbReference type="Gene3D" id="3.20.20.10">
    <property type="entry name" value="Alanine racemase"/>
    <property type="match status" value="1"/>
</dbReference>
<evidence type="ECO:0000313" key="5">
    <source>
        <dbReference type="EMBL" id="VAW33546.1"/>
    </source>
</evidence>
<feature type="domain" description="Alanine racemase C-terminal" evidence="4">
    <location>
        <begin position="230"/>
        <end position="358"/>
    </location>
</feature>
<dbReference type="NCBIfam" id="TIGR00492">
    <property type="entry name" value="alr"/>
    <property type="match status" value="1"/>
</dbReference>
<gene>
    <name evidence="5" type="ORF">MNBD_GAMMA01-1701</name>
</gene>
<dbReference type="InterPro" id="IPR001608">
    <property type="entry name" value="Ala_racemase_N"/>
</dbReference>
<dbReference type="GO" id="GO:0008784">
    <property type="term" value="F:alanine racemase activity"/>
    <property type="evidence" value="ECO:0007669"/>
    <property type="project" value="UniProtKB-EC"/>
</dbReference>
<dbReference type="EC" id="5.1.1.1" evidence="5"/>
<dbReference type="AlphaFoldDB" id="A0A3B0VN11"/>
<dbReference type="FunFam" id="3.20.20.10:FF:000002">
    <property type="entry name" value="Alanine racemase"/>
    <property type="match status" value="1"/>
</dbReference>
<reference evidence="5" key="1">
    <citation type="submission" date="2018-06" db="EMBL/GenBank/DDBJ databases">
        <authorList>
            <person name="Zhirakovskaya E."/>
        </authorList>
    </citation>
    <scope>NUCLEOTIDE SEQUENCE</scope>
</reference>
<dbReference type="InterPro" id="IPR029066">
    <property type="entry name" value="PLP-binding_barrel"/>
</dbReference>
<dbReference type="GO" id="GO:0030632">
    <property type="term" value="P:D-alanine biosynthetic process"/>
    <property type="evidence" value="ECO:0007669"/>
    <property type="project" value="TreeGrafter"/>
</dbReference>
<dbReference type="Gene3D" id="2.40.37.10">
    <property type="entry name" value="Lyase, Ornithine Decarboxylase, Chain A, domain 1"/>
    <property type="match status" value="1"/>
</dbReference>
<dbReference type="InterPro" id="IPR000821">
    <property type="entry name" value="Ala_racemase"/>
</dbReference>
<dbReference type="GO" id="GO:0030170">
    <property type="term" value="F:pyridoxal phosphate binding"/>
    <property type="evidence" value="ECO:0007669"/>
    <property type="project" value="TreeGrafter"/>
</dbReference>
<dbReference type="Pfam" id="PF00842">
    <property type="entry name" value="Ala_racemase_C"/>
    <property type="match status" value="1"/>
</dbReference>
<proteinExistence type="inferred from homology"/>
<keyword evidence="3 5" id="KW-0413">Isomerase</keyword>
<dbReference type="InterPro" id="IPR011079">
    <property type="entry name" value="Ala_racemase_C"/>
</dbReference>
<dbReference type="Pfam" id="PF01168">
    <property type="entry name" value="Ala_racemase_N"/>
    <property type="match status" value="1"/>
</dbReference>
<dbReference type="PANTHER" id="PTHR30511">
    <property type="entry name" value="ALANINE RACEMASE"/>
    <property type="match status" value="1"/>
</dbReference>
<dbReference type="SMART" id="SM01005">
    <property type="entry name" value="Ala_racemase_C"/>
    <property type="match status" value="1"/>
</dbReference>
<organism evidence="5">
    <name type="scientific">hydrothermal vent metagenome</name>
    <dbReference type="NCBI Taxonomy" id="652676"/>
    <lineage>
        <taxon>unclassified sequences</taxon>
        <taxon>metagenomes</taxon>
        <taxon>ecological metagenomes</taxon>
    </lineage>
</organism>
<dbReference type="SUPFAM" id="SSF51419">
    <property type="entry name" value="PLP-binding barrel"/>
    <property type="match status" value="1"/>
</dbReference>
<evidence type="ECO:0000259" key="4">
    <source>
        <dbReference type="SMART" id="SM01005"/>
    </source>
</evidence>
<sequence length="359" mass="39781">MSRGTTAIINLNNLRHNFKVLKSLASTKLVLVVKADAYGHGLEQIISALDDVDCFGVATIDEALRIRKVRPNVRILLLEGYLDKDELNIAFANNFDSVIHQQQQLDMLNKINTTSKMNIWLKYDSGMNRLGFIDTEFAAALTWLQQHAKVNELILMSHLASADKKHNKFSKEQTKQLLKFRTKQQISLSNSSAVLNQNHLKDEWCRVGLALFGVSPIAGTTAAEYNLKPVMTLQTNIIAIRQVKAGQSIGYAQAYIAKTDMQIAIIGIGYGDGYPWSLAATAFVMLNNQPATILGRVSMDMLVIDISAIDNIAVGDSVLIWGNAKNSQLPIETVAAHAHTIPYVLLCQITSRVHYQYVA</sequence>
<dbReference type="PROSITE" id="PS00395">
    <property type="entry name" value="ALANINE_RACEMASE"/>
    <property type="match status" value="1"/>
</dbReference>
<dbReference type="SUPFAM" id="SSF50621">
    <property type="entry name" value="Alanine racemase C-terminal domain-like"/>
    <property type="match status" value="1"/>
</dbReference>
<name>A0A3B0VN11_9ZZZZ</name>
<dbReference type="HAMAP" id="MF_01201">
    <property type="entry name" value="Ala_racemase"/>
    <property type="match status" value="1"/>
</dbReference>
<dbReference type="InterPro" id="IPR020622">
    <property type="entry name" value="Ala_racemase_pyridoxalP-BS"/>
</dbReference>